<proteinExistence type="predicted"/>
<evidence type="ECO:0000313" key="1">
    <source>
        <dbReference type="EMBL" id="RSL47824.1"/>
    </source>
</evidence>
<sequence length="92" mass="10184">MGIDSLTLRLAESPAPRFSEYPITSAKLGSRSEIEPVFVGSSEGDSRELIRTCPLRNLIKPTNAMEQRRHWIERCDACGVLVDSTCDGSEET</sequence>
<dbReference type="Proteomes" id="UP000287972">
    <property type="component" value="Unassembled WGS sequence"/>
</dbReference>
<dbReference type="AlphaFoldDB" id="A0A428P455"/>
<keyword evidence="2" id="KW-1185">Reference proteome</keyword>
<comment type="caution">
    <text evidence="1">The sequence shown here is derived from an EMBL/GenBank/DDBJ whole genome shotgun (WGS) entry which is preliminary data.</text>
</comment>
<dbReference type="EMBL" id="NKCL01000902">
    <property type="protein sequence ID" value="RSL47824.1"/>
    <property type="molecule type" value="Genomic_DNA"/>
</dbReference>
<organism evidence="1 2">
    <name type="scientific">Fusarium floridanum</name>
    <dbReference type="NCBI Taxonomy" id="1325733"/>
    <lineage>
        <taxon>Eukaryota</taxon>
        <taxon>Fungi</taxon>
        <taxon>Dikarya</taxon>
        <taxon>Ascomycota</taxon>
        <taxon>Pezizomycotina</taxon>
        <taxon>Sordariomycetes</taxon>
        <taxon>Hypocreomycetidae</taxon>
        <taxon>Hypocreales</taxon>
        <taxon>Nectriaceae</taxon>
        <taxon>Fusarium</taxon>
        <taxon>Fusarium solani species complex</taxon>
    </lineage>
</organism>
<accession>A0A428P455</accession>
<name>A0A428P455_9HYPO</name>
<evidence type="ECO:0000313" key="2">
    <source>
        <dbReference type="Proteomes" id="UP000287972"/>
    </source>
</evidence>
<reference evidence="1 2" key="1">
    <citation type="submission" date="2017-06" db="EMBL/GenBank/DDBJ databases">
        <title>Comparative genomic analysis of Ambrosia Fusariam Clade fungi.</title>
        <authorList>
            <person name="Stajich J.E."/>
            <person name="Carrillo J."/>
            <person name="Kijimoto T."/>
            <person name="Eskalen A."/>
            <person name="O'Donnell K."/>
            <person name="Kasson M."/>
        </authorList>
    </citation>
    <scope>NUCLEOTIDE SEQUENCE [LARGE SCALE GENOMIC DNA]</scope>
    <source>
        <strain evidence="1 2">NRRL62606</strain>
    </source>
</reference>
<protein>
    <submittedName>
        <fullName evidence="1">Uncharacterized protein</fullName>
    </submittedName>
</protein>
<gene>
    <name evidence="1" type="ORF">CEP51_015724</name>
</gene>